<organism evidence="5 6">
    <name type="scientific">Daphnia pulex</name>
    <name type="common">Water flea</name>
    <dbReference type="NCBI Taxonomy" id="6669"/>
    <lineage>
        <taxon>Eukaryota</taxon>
        <taxon>Metazoa</taxon>
        <taxon>Ecdysozoa</taxon>
        <taxon>Arthropoda</taxon>
        <taxon>Crustacea</taxon>
        <taxon>Branchiopoda</taxon>
        <taxon>Diplostraca</taxon>
        <taxon>Cladocera</taxon>
        <taxon>Anomopoda</taxon>
        <taxon>Daphniidae</taxon>
        <taxon>Daphnia</taxon>
    </lineage>
</organism>
<evidence type="ECO:0000256" key="4">
    <source>
        <dbReference type="ARBA" id="ARBA00023136"/>
    </source>
</evidence>
<dbReference type="eggNOG" id="KOG2083">
    <property type="taxonomic scope" value="Eukaryota"/>
</dbReference>
<comment type="subcellular location">
    <subcellularLocation>
        <location evidence="1">Membrane</location>
        <topology evidence="1">Multi-pass membrane protein</topology>
    </subcellularLocation>
</comment>
<name>E9HEW8_DAPPU</name>
<keyword evidence="6" id="KW-1185">Reference proteome</keyword>
<dbReference type="PANTHER" id="PTHR11827">
    <property type="entry name" value="SOLUTE CARRIER FAMILY 12, CATION COTRANSPORTERS"/>
    <property type="match status" value="1"/>
</dbReference>
<keyword evidence="2" id="KW-0812">Transmembrane</keyword>
<dbReference type="KEGG" id="dpx:DAPPUDRAFT_258185"/>
<proteinExistence type="predicted"/>
<dbReference type="Proteomes" id="UP000000305">
    <property type="component" value="Unassembled WGS sequence"/>
</dbReference>
<dbReference type="OrthoDB" id="6380806at2759"/>
<sequence>MNCVKMDALRYINPRNRNLEAILTFDFLISWILKSMESHSSSEKAHPASDILGKKVRVRKLTPKITPMYGMGPTEVLPTLLEVSPTTEKDEMRIEIKRPVMNKRNSLEYLGPSALIQKGRASAASFRQLLRNVSRDVIPSIENYRISYQKQTSVRPTLQDLCNPLPSSAVANEQVVIQNLSETPTESGPKMTEEIVNEIKKEDVKFGWIEGVLIRNMMTIWNVILFLRLSWVVGQAGLGHLL</sequence>
<reference evidence="5 6" key="1">
    <citation type="journal article" date="2011" name="Science">
        <title>The ecoresponsive genome of Daphnia pulex.</title>
        <authorList>
            <person name="Colbourne J.K."/>
            <person name="Pfrender M.E."/>
            <person name="Gilbert D."/>
            <person name="Thomas W.K."/>
            <person name="Tucker A."/>
            <person name="Oakley T.H."/>
            <person name="Tokishita S."/>
            <person name="Aerts A."/>
            <person name="Arnold G.J."/>
            <person name="Basu M.K."/>
            <person name="Bauer D.J."/>
            <person name="Caceres C.E."/>
            <person name="Carmel L."/>
            <person name="Casola C."/>
            <person name="Choi J.H."/>
            <person name="Detter J.C."/>
            <person name="Dong Q."/>
            <person name="Dusheyko S."/>
            <person name="Eads B.D."/>
            <person name="Frohlich T."/>
            <person name="Geiler-Samerotte K.A."/>
            <person name="Gerlach D."/>
            <person name="Hatcher P."/>
            <person name="Jogdeo S."/>
            <person name="Krijgsveld J."/>
            <person name="Kriventseva E.V."/>
            <person name="Kultz D."/>
            <person name="Laforsch C."/>
            <person name="Lindquist E."/>
            <person name="Lopez J."/>
            <person name="Manak J.R."/>
            <person name="Muller J."/>
            <person name="Pangilinan J."/>
            <person name="Patwardhan R.P."/>
            <person name="Pitluck S."/>
            <person name="Pritham E.J."/>
            <person name="Rechtsteiner A."/>
            <person name="Rho M."/>
            <person name="Rogozin I.B."/>
            <person name="Sakarya O."/>
            <person name="Salamov A."/>
            <person name="Schaack S."/>
            <person name="Shapiro H."/>
            <person name="Shiga Y."/>
            <person name="Skalitzky C."/>
            <person name="Smith Z."/>
            <person name="Souvorov A."/>
            <person name="Sung W."/>
            <person name="Tang Z."/>
            <person name="Tsuchiya D."/>
            <person name="Tu H."/>
            <person name="Vos H."/>
            <person name="Wang M."/>
            <person name="Wolf Y.I."/>
            <person name="Yamagata H."/>
            <person name="Yamada T."/>
            <person name="Ye Y."/>
            <person name="Shaw J.R."/>
            <person name="Andrews J."/>
            <person name="Crease T.J."/>
            <person name="Tang H."/>
            <person name="Lucas S.M."/>
            <person name="Robertson H.M."/>
            <person name="Bork P."/>
            <person name="Koonin E.V."/>
            <person name="Zdobnov E.M."/>
            <person name="Grigoriev I.V."/>
            <person name="Lynch M."/>
            <person name="Boore J.L."/>
        </authorList>
    </citation>
    <scope>NUCLEOTIDE SEQUENCE [LARGE SCALE GENOMIC DNA]</scope>
</reference>
<dbReference type="PANTHER" id="PTHR11827:SF103">
    <property type="entry name" value="SODIUM CHLORIDE COTRANSPORTER 69, ISOFORM E"/>
    <property type="match status" value="1"/>
</dbReference>
<evidence type="ECO:0000313" key="6">
    <source>
        <dbReference type="Proteomes" id="UP000000305"/>
    </source>
</evidence>
<evidence type="ECO:0000256" key="1">
    <source>
        <dbReference type="ARBA" id="ARBA00004141"/>
    </source>
</evidence>
<evidence type="ECO:0000256" key="3">
    <source>
        <dbReference type="ARBA" id="ARBA00022989"/>
    </source>
</evidence>
<dbReference type="GO" id="GO:0016020">
    <property type="term" value="C:membrane"/>
    <property type="evidence" value="ECO:0007669"/>
    <property type="project" value="UniProtKB-SubCell"/>
</dbReference>
<gene>
    <name evidence="5" type="ORF">DAPPUDRAFT_258185</name>
</gene>
<dbReference type="GO" id="GO:0015377">
    <property type="term" value="F:chloride:monoatomic cation symporter activity"/>
    <property type="evidence" value="ECO:0007669"/>
    <property type="project" value="InterPro"/>
</dbReference>
<evidence type="ECO:0000313" key="5">
    <source>
        <dbReference type="EMBL" id="EFX69669.1"/>
    </source>
</evidence>
<keyword evidence="3" id="KW-1133">Transmembrane helix</keyword>
<dbReference type="HOGENOM" id="CLU_1148199_0_0_1"/>
<dbReference type="InParanoid" id="E9HEW8"/>
<keyword evidence="4" id="KW-0472">Membrane</keyword>
<accession>E9HEW8</accession>
<evidence type="ECO:0000256" key="2">
    <source>
        <dbReference type="ARBA" id="ARBA00022692"/>
    </source>
</evidence>
<dbReference type="InterPro" id="IPR004842">
    <property type="entry name" value="SLC12A_fam"/>
</dbReference>
<dbReference type="EMBL" id="GL732632">
    <property type="protein sequence ID" value="EFX69669.1"/>
    <property type="molecule type" value="Genomic_DNA"/>
</dbReference>
<dbReference type="PhylomeDB" id="E9HEW8"/>
<dbReference type="AlphaFoldDB" id="E9HEW8"/>
<protein>
    <submittedName>
        <fullName evidence="5">Uncharacterized protein</fullName>
    </submittedName>
</protein>